<dbReference type="Proteomes" id="UP001279734">
    <property type="component" value="Unassembled WGS sequence"/>
</dbReference>
<dbReference type="GO" id="GO:0005634">
    <property type="term" value="C:nucleus"/>
    <property type="evidence" value="ECO:0007669"/>
    <property type="project" value="UniProtKB-SubCell"/>
</dbReference>
<dbReference type="CDD" id="cd00086">
    <property type="entry name" value="homeodomain"/>
    <property type="match status" value="1"/>
</dbReference>
<evidence type="ECO:0000313" key="14">
    <source>
        <dbReference type="Proteomes" id="UP001279734"/>
    </source>
</evidence>
<dbReference type="InterPro" id="IPR044557">
    <property type="entry name" value="WOX8/9-like"/>
</dbReference>
<protein>
    <recommendedName>
        <fullName evidence="12">Homeobox domain-containing protein</fullName>
    </recommendedName>
</protein>
<dbReference type="InterPro" id="IPR001356">
    <property type="entry name" value="HD"/>
</dbReference>
<name>A0AAD3XVW5_NEPGR</name>
<dbReference type="PROSITE" id="PS50071">
    <property type="entry name" value="HOMEOBOX_2"/>
    <property type="match status" value="1"/>
</dbReference>
<gene>
    <name evidence="13" type="ORF">Nepgr_021383</name>
</gene>
<dbReference type="FunFam" id="1.10.10.60:FF:000118">
    <property type="entry name" value="WUSCHEL-related homeobox 11"/>
    <property type="match status" value="1"/>
</dbReference>
<keyword evidence="3" id="KW-0805">Transcription regulation</keyword>
<keyword evidence="14" id="KW-1185">Reference proteome</keyword>
<evidence type="ECO:0000256" key="3">
    <source>
        <dbReference type="ARBA" id="ARBA00023015"/>
    </source>
</evidence>
<feature type="compositionally biased region" description="Low complexity" evidence="11">
    <location>
        <begin position="123"/>
        <end position="148"/>
    </location>
</feature>
<dbReference type="InterPro" id="IPR009057">
    <property type="entry name" value="Homeodomain-like_sf"/>
</dbReference>
<comment type="subcellular location">
    <subcellularLocation>
        <location evidence="1 9 10">Nucleus</location>
    </subcellularLocation>
</comment>
<evidence type="ECO:0000256" key="6">
    <source>
        <dbReference type="ARBA" id="ARBA00023163"/>
    </source>
</evidence>
<accession>A0AAD3XVW5</accession>
<dbReference type="SUPFAM" id="SSF46689">
    <property type="entry name" value="Homeodomain-like"/>
    <property type="match status" value="1"/>
</dbReference>
<dbReference type="GO" id="GO:0050793">
    <property type="term" value="P:regulation of developmental process"/>
    <property type="evidence" value="ECO:0007669"/>
    <property type="project" value="InterPro"/>
</dbReference>
<evidence type="ECO:0000256" key="7">
    <source>
        <dbReference type="ARBA" id="ARBA00023242"/>
    </source>
</evidence>
<dbReference type="Gene3D" id="1.10.10.60">
    <property type="entry name" value="Homeodomain-like"/>
    <property type="match status" value="1"/>
</dbReference>
<keyword evidence="7 9" id="KW-0539">Nucleus</keyword>
<evidence type="ECO:0000256" key="11">
    <source>
        <dbReference type="SAM" id="MobiDB-lite"/>
    </source>
</evidence>
<evidence type="ECO:0000256" key="2">
    <source>
        <dbReference type="ARBA" id="ARBA00022473"/>
    </source>
</evidence>
<feature type="region of interest" description="Disordered" evidence="11">
    <location>
        <begin position="109"/>
        <end position="149"/>
    </location>
</feature>
<dbReference type="PANTHER" id="PTHR47288:SF1">
    <property type="entry name" value="WUSCHEL-RELATED HOMEOBOX 9"/>
    <property type="match status" value="1"/>
</dbReference>
<proteinExistence type="inferred from homology"/>
<dbReference type="AlphaFoldDB" id="A0AAD3XVW5"/>
<keyword evidence="5 9" id="KW-0371">Homeobox</keyword>
<evidence type="ECO:0000256" key="5">
    <source>
        <dbReference type="ARBA" id="ARBA00023155"/>
    </source>
</evidence>
<feature type="DNA-binding region" description="Homeobox" evidence="9">
    <location>
        <begin position="49"/>
        <end position="113"/>
    </location>
</feature>
<dbReference type="GO" id="GO:0003677">
    <property type="term" value="F:DNA binding"/>
    <property type="evidence" value="ECO:0007669"/>
    <property type="project" value="UniProtKB-UniRule"/>
</dbReference>
<feature type="region of interest" description="Disordered" evidence="11">
    <location>
        <begin position="1"/>
        <end position="26"/>
    </location>
</feature>
<feature type="compositionally biased region" description="Basic and acidic residues" evidence="11">
    <location>
        <begin position="43"/>
        <end position="52"/>
    </location>
</feature>
<evidence type="ECO:0000256" key="1">
    <source>
        <dbReference type="ARBA" id="ARBA00004123"/>
    </source>
</evidence>
<evidence type="ECO:0000256" key="9">
    <source>
        <dbReference type="PROSITE-ProRule" id="PRU00108"/>
    </source>
</evidence>
<organism evidence="13 14">
    <name type="scientific">Nepenthes gracilis</name>
    <name type="common">Slender pitcher plant</name>
    <dbReference type="NCBI Taxonomy" id="150966"/>
    <lineage>
        <taxon>Eukaryota</taxon>
        <taxon>Viridiplantae</taxon>
        <taxon>Streptophyta</taxon>
        <taxon>Embryophyta</taxon>
        <taxon>Tracheophyta</taxon>
        <taxon>Spermatophyta</taxon>
        <taxon>Magnoliopsida</taxon>
        <taxon>eudicotyledons</taxon>
        <taxon>Gunneridae</taxon>
        <taxon>Pentapetalae</taxon>
        <taxon>Caryophyllales</taxon>
        <taxon>Nepenthaceae</taxon>
        <taxon>Nepenthes</taxon>
    </lineage>
</organism>
<dbReference type="PANTHER" id="PTHR47288">
    <property type="entry name" value="WUSCHEL-RELATED HOMEOBOX 9"/>
    <property type="match status" value="1"/>
</dbReference>
<dbReference type="GO" id="GO:0048731">
    <property type="term" value="P:system development"/>
    <property type="evidence" value="ECO:0007669"/>
    <property type="project" value="UniProtKB-ARBA"/>
</dbReference>
<dbReference type="Pfam" id="PF00046">
    <property type="entry name" value="Homeodomain"/>
    <property type="match status" value="1"/>
</dbReference>
<comment type="caution">
    <text evidence="13">The sequence shown here is derived from an EMBL/GenBank/DDBJ whole genome shotgun (WGS) entry which is preliminary data.</text>
</comment>
<reference evidence="13" key="1">
    <citation type="submission" date="2023-05" db="EMBL/GenBank/DDBJ databases">
        <title>Nepenthes gracilis genome sequencing.</title>
        <authorList>
            <person name="Fukushima K."/>
        </authorList>
    </citation>
    <scope>NUCLEOTIDE SEQUENCE</scope>
    <source>
        <strain evidence="13">SING2019-196</strain>
    </source>
</reference>
<sequence length="384" mass="42194">MASSNRHWPSMFKSKPHHLQHDINSSSSLMSNACRLSPISSVGEERSPEPKPRWNPKPEQIRILEAIFNSGMVNPPRDEIRKIRAQLQEYGQVGDANVFYWFQNRKSRSKHKQRHLQNSKRNPPAATAHDTAAAIAPSSSSSLSSGKSFTNGSDSKTFNIISPTDATSNVIDVSHSPTDSVNQTYFQSPNEYLQDPFFFPAQQQNSGGASVQGLCFNGLINNGVHQIVDNQTLGNFSTLFLGEMIGSGSRQEEEERLKFQQELSFFVANPSHTTIAPTSAVIVPSLPPLQGAGQLAGSKSTVFINDVAFEAPVGPFNLREAFGDDCMLVTPSGYPVLTDEWGVTLHPLQSGASYYLMRTLASPPFDRRDTTASDLLASEFPYQV</sequence>
<feature type="region of interest" description="Disordered" evidence="11">
    <location>
        <begin position="39"/>
        <end position="58"/>
    </location>
</feature>
<evidence type="ECO:0000256" key="10">
    <source>
        <dbReference type="RuleBase" id="RU000682"/>
    </source>
</evidence>
<keyword evidence="6" id="KW-0804">Transcription</keyword>
<dbReference type="EMBL" id="BSYO01000020">
    <property type="protein sequence ID" value="GMH19542.1"/>
    <property type="molecule type" value="Genomic_DNA"/>
</dbReference>
<dbReference type="SMART" id="SM00389">
    <property type="entry name" value="HOX"/>
    <property type="match status" value="1"/>
</dbReference>
<evidence type="ECO:0000256" key="4">
    <source>
        <dbReference type="ARBA" id="ARBA00023125"/>
    </source>
</evidence>
<evidence type="ECO:0000313" key="13">
    <source>
        <dbReference type="EMBL" id="GMH19542.1"/>
    </source>
</evidence>
<keyword evidence="4 9" id="KW-0238">DNA-binding</keyword>
<dbReference type="GO" id="GO:0003700">
    <property type="term" value="F:DNA-binding transcription factor activity"/>
    <property type="evidence" value="ECO:0007669"/>
    <property type="project" value="InterPro"/>
</dbReference>
<evidence type="ECO:0000256" key="8">
    <source>
        <dbReference type="ARBA" id="ARBA00024040"/>
    </source>
</evidence>
<feature type="domain" description="Homeobox" evidence="12">
    <location>
        <begin position="47"/>
        <end position="112"/>
    </location>
</feature>
<feature type="compositionally biased region" description="Basic residues" evidence="11">
    <location>
        <begin position="109"/>
        <end position="118"/>
    </location>
</feature>
<comment type="similarity">
    <text evidence="8">Belongs to the WUS homeobox family.</text>
</comment>
<evidence type="ECO:0000259" key="12">
    <source>
        <dbReference type="PROSITE" id="PS50071"/>
    </source>
</evidence>
<keyword evidence="2" id="KW-0217">Developmental protein</keyword>